<feature type="non-terminal residue" evidence="2">
    <location>
        <position position="211"/>
    </location>
</feature>
<dbReference type="SUPFAM" id="SSF56672">
    <property type="entry name" value="DNA/RNA polymerases"/>
    <property type="match status" value="1"/>
</dbReference>
<organism evidence="2">
    <name type="scientific">Lygus hesperus</name>
    <name type="common">Western plant bug</name>
    <dbReference type="NCBI Taxonomy" id="30085"/>
    <lineage>
        <taxon>Eukaryota</taxon>
        <taxon>Metazoa</taxon>
        <taxon>Ecdysozoa</taxon>
        <taxon>Arthropoda</taxon>
        <taxon>Hexapoda</taxon>
        <taxon>Insecta</taxon>
        <taxon>Pterygota</taxon>
        <taxon>Neoptera</taxon>
        <taxon>Paraneoptera</taxon>
        <taxon>Hemiptera</taxon>
        <taxon>Heteroptera</taxon>
        <taxon>Panheteroptera</taxon>
        <taxon>Cimicomorpha</taxon>
        <taxon>Miridae</taxon>
        <taxon>Mirini</taxon>
        <taxon>Lygus</taxon>
    </lineage>
</organism>
<dbReference type="InterPro" id="IPR043502">
    <property type="entry name" value="DNA/RNA_pol_sf"/>
</dbReference>
<accession>A0A146L6I6</accession>
<feature type="domain" description="Reverse transcriptase" evidence="1">
    <location>
        <begin position="122"/>
        <end position="209"/>
    </location>
</feature>
<dbReference type="Gene3D" id="3.10.10.10">
    <property type="entry name" value="HIV Type 1 Reverse Transcriptase, subunit A, domain 1"/>
    <property type="match status" value="1"/>
</dbReference>
<dbReference type="EMBL" id="GDHC01014636">
    <property type="protein sequence ID" value="JAQ03993.1"/>
    <property type="molecule type" value="Transcribed_RNA"/>
</dbReference>
<dbReference type="AlphaFoldDB" id="A0A146L6I6"/>
<dbReference type="InterPro" id="IPR000477">
    <property type="entry name" value="RT_dom"/>
</dbReference>
<protein>
    <submittedName>
        <fullName evidence="2">Retrovirus-related Pol polyprotein from transposon 297</fullName>
    </submittedName>
</protein>
<gene>
    <name evidence="2" type="primary">pol_59</name>
    <name evidence="2" type="ORF">g.88719</name>
</gene>
<name>A0A146L6I6_LYGHE</name>
<dbReference type="Pfam" id="PF00078">
    <property type="entry name" value="RVT_1"/>
    <property type="match status" value="1"/>
</dbReference>
<dbReference type="GO" id="GO:0071897">
    <property type="term" value="P:DNA biosynthetic process"/>
    <property type="evidence" value="ECO:0007669"/>
    <property type="project" value="UniProtKB-ARBA"/>
</dbReference>
<dbReference type="InterPro" id="IPR043128">
    <property type="entry name" value="Rev_trsase/Diguanyl_cyclase"/>
</dbReference>
<sequence>ADFLQHHGLLVDLKNNRLIDTTYTATDTSRGHTSAARTQYCSSVTIASRFQQLLDSYQPAANPVPPPIRHHIVTTGPPCHAKLRRLAPQVYEKTKQHFQEMLRSGIISPSQSPWSSPLHVVTKESGDVRPVGDYRALNAATVPDRYCIPHLQDFTYILHGKKYFSTFDLSRAFFHLDIAKEDIPKTTILTPFGAYQFNKLNFGLRNAAQTY</sequence>
<feature type="non-terminal residue" evidence="2">
    <location>
        <position position="1"/>
    </location>
</feature>
<dbReference type="PANTHER" id="PTHR24559:SF444">
    <property type="entry name" value="REVERSE TRANSCRIPTASE DOMAIN-CONTAINING PROTEIN"/>
    <property type="match status" value="1"/>
</dbReference>
<dbReference type="CDD" id="cd01647">
    <property type="entry name" value="RT_LTR"/>
    <property type="match status" value="1"/>
</dbReference>
<dbReference type="InterPro" id="IPR053134">
    <property type="entry name" value="RNA-dir_DNA_polymerase"/>
</dbReference>
<dbReference type="Gene3D" id="3.30.70.270">
    <property type="match status" value="1"/>
</dbReference>
<dbReference type="PANTHER" id="PTHR24559">
    <property type="entry name" value="TRANSPOSON TY3-I GAG-POL POLYPROTEIN"/>
    <property type="match status" value="1"/>
</dbReference>
<proteinExistence type="predicted"/>
<reference evidence="2" key="1">
    <citation type="journal article" date="2016" name="Gigascience">
        <title>De novo construction of an expanded transcriptome assembly for the western tarnished plant bug, Lygus hesperus.</title>
        <authorList>
            <person name="Tassone E.E."/>
            <person name="Geib S.M."/>
            <person name="Hall B."/>
            <person name="Fabrick J.A."/>
            <person name="Brent C.S."/>
            <person name="Hull J.J."/>
        </authorList>
    </citation>
    <scope>NUCLEOTIDE SEQUENCE</scope>
</reference>
<evidence type="ECO:0000313" key="2">
    <source>
        <dbReference type="EMBL" id="JAQ03993.1"/>
    </source>
</evidence>
<evidence type="ECO:0000259" key="1">
    <source>
        <dbReference type="Pfam" id="PF00078"/>
    </source>
</evidence>